<name>A0A6A7BNR2_9PLEO</name>
<gene>
    <name evidence="1" type="ORF">T440DRAFT_383055</name>
</gene>
<evidence type="ECO:0000313" key="2">
    <source>
        <dbReference type="Proteomes" id="UP000799423"/>
    </source>
</evidence>
<evidence type="ECO:0000313" key="1">
    <source>
        <dbReference type="EMBL" id="KAF2857023.1"/>
    </source>
</evidence>
<reference evidence="1" key="1">
    <citation type="submission" date="2020-01" db="EMBL/GenBank/DDBJ databases">
        <authorList>
            <consortium name="DOE Joint Genome Institute"/>
            <person name="Haridas S."/>
            <person name="Albert R."/>
            <person name="Binder M."/>
            <person name="Bloem J."/>
            <person name="Labutti K."/>
            <person name="Salamov A."/>
            <person name="Andreopoulos B."/>
            <person name="Baker S.E."/>
            <person name="Barry K."/>
            <person name="Bills G."/>
            <person name="Bluhm B.H."/>
            <person name="Cannon C."/>
            <person name="Castanera R."/>
            <person name="Culley D.E."/>
            <person name="Daum C."/>
            <person name="Ezra D."/>
            <person name="Gonzalez J.B."/>
            <person name="Henrissat B."/>
            <person name="Kuo A."/>
            <person name="Liang C."/>
            <person name="Lipzen A."/>
            <person name="Lutzoni F."/>
            <person name="Magnuson J."/>
            <person name="Mondo S."/>
            <person name="Nolan M."/>
            <person name="Ohm R."/>
            <person name="Pangilinan J."/>
            <person name="Park H.-J."/>
            <person name="Ramirez L."/>
            <person name="Alfaro M."/>
            <person name="Sun H."/>
            <person name="Tritt A."/>
            <person name="Yoshinaga Y."/>
            <person name="Zwiers L.-H."/>
            <person name="Turgeon B.G."/>
            <person name="Goodwin S.B."/>
            <person name="Spatafora J.W."/>
            <person name="Crous P.W."/>
            <person name="Grigoriev I.V."/>
        </authorList>
    </citation>
    <scope>NUCLEOTIDE SEQUENCE</scope>
    <source>
        <strain evidence="1">IPT5</strain>
    </source>
</reference>
<proteinExistence type="predicted"/>
<accession>A0A6A7BNR2</accession>
<organism evidence="1 2">
    <name type="scientific">Plenodomus tracheiphilus IPT5</name>
    <dbReference type="NCBI Taxonomy" id="1408161"/>
    <lineage>
        <taxon>Eukaryota</taxon>
        <taxon>Fungi</taxon>
        <taxon>Dikarya</taxon>
        <taxon>Ascomycota</taxon>
        <taxon>Pezizomycotina</taxon>
        <taxon>Dothideomycetes</taxon>
        <taxon>Pleosporomycetidae</taxon>
        <taxon>Pleosporales</taxon>
        <taxon>Pleosporineae</taxon>
        <taxon>Leptosphaeriaceae</taxon>
        <taxon>Plenodomus</taxon>
    </lineage>
</organism>
<dbReference type="AlphaFoldDB" id="A0A6A7BNR2"/>
<dbReference type="EMBL" id="MU006288">
    <property type="protein sequence ID" value="KAF2857023.1"/>
    <property type="molecule type" value="Genomic_DNA"/>
</dbReference>
<feature type="non-terminal residue" evidence="1">
    <location>
        <position position="1"/>
    </location>
</feature>
<protein>
    <submittedName>
        <fullName evidence="1">Uncharacterized protein</fullName>
    </submittedName>
</protein>
<dbReference type="Proteomes" id="UP000799423">
    <property type="component" value="Unassembled WGS sequence"/>
</dbReference>
<sequence>GETRACETCVAVPSDDATKKVAVTGILLVVPRFIVVPARAEGFTEESNVPVEGCPNVGAGLLLSVELGLCRIKYQQGKPSMIVRYRTSLGRSTISILLRQRSIFRHGHKGCHLRRSLSVCPTSPLNHGPVASWSNEQVALSK</sequence>
<keyword evidence="2" id="KW-1185">Reference proteome</keyword>